<evidence type="ECO:0000256" key="2">
    <source>
        <dbReference type="ARBA" id="ARBA00022729"/>
    </source>
</evidence>
<dbReference type="SUPFAM" id="SSF51445">
    <property type="entry name" value="(Trans)glycosidases"/>
    <property type="match status" value="1"/>
</dbReference>
<proteinExistence type="inferred from homology"/>
<dbReference type="InterPro" id="IPR013780">
    <property type="entry name" value="Glyco_hydro_b"/>
</dbReference>
<dbReference type="InterPro" id="IPR000421">
    <property type="entry name" value="FA58C"/>
</dbReference>
<accession>A0A7X0VW89</accession>
<evidence type="ECO:0000259" key="6">
    <source>
        <dbReference type="PROSITE" id="PS50022"/>
    </source>
</evidence>
<dbReference type="EMBL" id="JACJVO010000009">
    <property type="protein sequence ID" value="MBB6730703.1"/>
    <property type="molecule type" value="Genomic_DNA"/>
</dbReference>
<reference evidence="7 8" key="1">
    <citation type="submission" date="2020-08" db="EMBL/GenBank/DDBJ databases">
        <title>Cohnella phylogeny.</title>
        <authorList>
            <person name="Dunlap C."/>
        </authorList>
    </citation>
    <scope>NUCLEOTIDE SEQUENCE [LARGE SCALE GENOMIC DNA]</scope>
    <source>
        <strain evidence="7 8">CBP 2801</strain>
    </source>
</reference>
<sequence length="1035" mass="111339">MPQADGGADGADGADRQGGSHGNGSGASAGRSNGHGEAGASVDISQTGHVVTATNGLVTVEYDLSTGKGDLSAGTTSLMHDFYSDYGVAGSSTRISSSDAGTRTANWTSVGTDGYGSGGKKLTIASVLTSGSTIALNLTLYEGKPYVLASMSVSKSTPLTIDFLEPIAADNLDIGAGSDKRIYTAPYNNNTDFGVAPVNDFGNSENGSDRPEGTNVTWSPFDGTSYWVAAMFDNANKNGFIAGAATTFKWKSMQFLRQAATANGPLTGFSVYNAGGTQSGTIVASDLFFLGYYSDYRDGLEEFGRTYAVGDPKLPWTGGVPMGYNSYYTFYGLPTGESMKAMVDYYADHLKPLGYTYLNLDCCYKGASGQGLDTDFAAYADYVHGKGMKAGGYEVPFGIFYDLSDPVPGAPQYTFQDIALKDDNGQPIRTYLGTYIVDATHPGGQAYLKHLMDYYFVDTGFDYVKLDFLDFGMFEGKHYDPTKNGIQAYRIGMQIVRDELQSASRDIFIDESIAPLLPSGYAHGRRSGVDTTIPLQGNLMSGIERQAMNAAASWWTNGTLYEYNDPDMALPENIANGFDKTTLNESRLLTTVDLLEGGHLLIGDNVPFISEDRLAPFLDPSLIGIAAEGKAARPVSMTNFYHKLEHSPPIVYSTLANGDKVVGMSNWNLNGTATQTVSFADLGLSPTASYTVTELYGRTKLGTFSGSYTRTQQPGESVILRISSTASDWPAPPVNLAAGKPATASSTWSAQTGYDASKATDGDAGTRWSAEDGQFNNQWIEVNLGAATDVNRVVLREYNGGNQSFQIDTYALQYWNGTGYTDLTKGFTIGDKRILDFPTVSTTKLRLYVNKGRFIPSIVEFEAYDVSGNTGSIIDQDDSAAAYSAYSDIRANIERMQTFSLTSPSLPKLDFYLYESYVNDVPKDSYYLDIVQLDDDGIPAETLFTASLASNNIPGSPTPYSIYPKLTGLDTTKKYAIVLRSPNALDDGSTNNKYGFAYSDDNPYPNGEEKISFDGGATWGAESGGGRDLIFTIYK</sequence>
<dbReference type="SUPFAM" id="SSF49785">
    <property type="entry name" value="Galactose-binding domain-like"/>
    <property type="match status" value="1"/>
</dbReference>
<evidence type="ECO:0000313" key="8">
    <source>
        <dbReference type="Proteomes" id="UP000564644"/>
    </source>
</evidence>
<evidence type="ECO:0000313" key="7">
    <source>
        <dbReference type="EMBL" id="MBB6730703.1"/>
    </source>
</evidence>
<dbReference type="GO" id="GO:0004553">
    <property type="term" value="F:hydrolase activity, hydrolyzing O-glycosyl compounds"/>
    <property type="evidence" value="ECO:0007669"/>
    <property type="project" value="InterPro"/>
</dbReference>
<feature type="domain" description="F5/8 type C" evidence="6">
    <location>
        <begin position="729"/>
        <end position="866"/>
    </location>
</feature>
<dbReference type="Gene3D" id="2.60.120.260">
    <property type="entry name" value="Galactose-binding domain-like"/>
    <property type="match status" value="1"/>
</dbReference>
<dbReference type="InterPro" id="IPR041233">
    <property type="entry name" value="Melibiase_C"/>
</dbReference>
<protein>
    <submittedName>
        <fullName evidence="7">Discoidin domain-containing protein</fullName>
    </submittedName>
</protein>
<dbReference type="GO" id="GO:0005975">
    <property type="term" value="P:carbohydrate metabolic process"/>
    <property type="evidence" value="ECO:0007669"/>
    <property type="project" value="InterPro"/>
</dbReference>
<dbReference type="InterPro" id="IPR013785">
    <property type="entry name" value="Aldolase_TIM"/>
</dbReference>
<dbReference type="Gene3D" id="2.60.40.1180">
    <property type="entry name" value="Golgi alpha-mannosidase II"/>
    <property type="match status" value="1"/>
</dbReference>
<dbReference type="Pfam" id="PF17801">
    <property type="entry name" value="Melibiase_C"/>
    <property type="match status" value="1"/>
</dbReference>
<dbReference type="Gene3D" id="3.20.20.70">
    <property type="entry name" value="Aldolase class I"/>
    <property type="match status" value="1"/>
</dbReference>
<keyword evidence="4" id="KW-0326">Glycosidase</keyword>
<dbReference type="PANTHER" id="PTHR11452">
    <property type="entry name" value="ALPHA-GALACTOSIDASE/ALPHA-N-ACETYLGALACTOSAMINIDASE"/>
    <property type="match status" value="1"/>
</dbReference>
<evidence type="ECO:0000256" key="3">
    <source>
        <dbReference type="ARBA" id="ARBA00022801"/>
    </source>
</evidence>
<dbReference type="PROSITE" id="PS50022">
    <property type="entry name" value="FA58C_3"/>
    <property type="match status" value="1"/>
</dbReference>
<feature type="region of interest" description="Disordered" evidence="5">
    <location>
        <begin position="1"/>
        <end position="44"/>
    </location>
</feature>
<gene>
    <name evidence="7" type="ORF">H7C18_07275</name>
</gene>
<name>A0A7X0VW89_9BACL</name>
<dbReference type="PANTHER" id="PTHR11452:SF75">
    <property type="entry name" value="ALPHA-GALACTOSIDASE MEL1"/>
    <property type="match status" value="1"/>
</dbReference>
<comment type="similarity">
    <text evidence="1">Belongs to the glycosyl hydrolase 27 family.</text>
</comment>
<dbReference type="Proteomes" id="UP000564644">
    <property type="component" value="Unassembled WGS sequence"/>
</dbReference>
<dbReference type="AlphaFoldDB" id="A0A7X0VW89"/>
<dbReference type="Pfam" id="PF00754">
    <property type="entry name" value="F5_F8_type_C"/>
    <property type="match status" value="1"/>
</dbReference>
<evidence type="ECO:0000256" key="5">
    <source>
        <dbReference type="SAM" id="MobiDB-lite"/>
    </source>
</evidence>
<dbReference type="SUPFAM" id="SSF51011">
    <property type="entry name" value="Glycosyl hydrolase domain"/>
    <property type="match status" value="1"/>
</dbReference>
<dbReference type="InterPro" id="IPR008979">
    <property type="entry name" value="Galactose-bd-like_sf"/>
</dbReference>
<dbReference type="InterPro" id="IPR002241">
    <property type="entry name" value="Glyco_hydro_27"/>
</dbReference>
<evidence type="ECO:0000256" key="1">
    <source>
        <dbReference type="ARBA" id="ARBA00009743"/>
    </source>
</evidence>
<organism evidence="7 8">
    <name type="scientific">Cohnella zeiphila</name>
    <dbReference type="NCBI Taxonomy" id="2761120"/>
    <lineage>
        <taxon>Bacteria</taxon>
        <taxon>Bacillati</taxon>
        <taxon>Bacillota</taxon>
        <taxon>Bacilli</taxon>
        <taxon>Bacillales</taxon>
        <taxon>Paenibacillaceae</taxon>
        <taxon>Cohnella</taxon>
    </lineage>
</organism>
<keyword evidence="2" id="KW-0732">Signal</keyword>
<keyword evidence="8" id="KW-1185">Reference proteome</keyword>
<keyword evidence="3" id="KW-0378">Hydrolase</keyword>
<dbReference type="InterPro" id="IPR017853">
    <property type="entry name" value="GH"/>
</dbReference>
<evidence type="ECO:0000256" key="4">
    <source>
        <dbReference type="ARBA" id="ARBA00023295"/>
    </source>
</evidence>
<comment type="caution">
    <text evidence="7">The sequence shown here is derived from an EMBL/GenBank/DDBJ whole genome shotgun (WGS) entry which is preliminary data.</text>
</comment>